<feature type="transmembrane region" description="Helical" evidence="5">
    <location>
        <begin position="94"/>
        <end position="116"/>
    </location>
</feature>
<feature type="transmembrane region" description="Helical" evidence="5">
    <location>
        <begin position="12"/>
        <end position="29"/>
    </location>
</feature>
<dbReference type="InterPro" id="IPR001129">
    <property type="entry name" value="Membr-assoc_MAPEG"/>
</dbReference>
<dbReference type="InterPro" id="IPR023352">
    <property type="entry name" value="MAPEG-like_dom_sf"/>
</dbReference>
<evidence type="ECO:0000313" key="6">
    <source>
        <dbReference type="EMBL" id="EPQ60499.1"/>
    </source>
</evidence>
<evidence type="ECO:0000313" key="7">
    <source>
        <dbReference type="Proteomes" id="UP000030669"/>
    </source>
</evidence>
<sequence>MSGYSTIVVPQGISYVAAAIFSNVCLLTWQSYKAGFARKAARIPYPQLYAEKAEAQASKEAHRFNCAQRAHQNTLEQLPIVLISTILVGLKRPILAASLCGAWSFARVLYTIGYATGDPERRNTSGGALFYLAQLGLLFSAAYTTVEYLVAGL</sequence>
<dbReference type="GO" id="GO:0004364">
    <property type="term" value="F:glutathione transferase activity"/>
    <property type="evidence" value="ECO:0007669"/>
    <property type="project" value="TreeGrafter"/>
</dbReference>
<dbReference type="EMBL" id="KB469296">
    <property type="protein sequence ID" value="EPQ60499.1"/>
    <property type="molecule type" value="Genomic_DNA"/>
</dbReference>
<evidence type="ECO:0000256" key="3">
    <source>
        <dbReference type="ARBA" id="ARBA00022989"/>
    </source>
</evidence>
<dbReference type="GeneID" id="19309229"/>
<evidence type="ECO:0000256" key="1">
    <source>
        <dbReference type="ARBA" id="ARBA00004141"/>
    </source>
</evidence>
<evidence type="ECO:0000256" key="5">
    <source>
        <dbReference type="SAM" id="Phobius"/>
    </source>
</evidence>
<dbReference type="KEGG" id="gtr:GLOTRDRAFT_89993"/>
<dbReference type="RefSeq" id="XP_007860897.1">
    <property type="nucleotide sequence ID" value="XM_007862706.1"/>
</dbReference>
<comment type="subcellular location">
    <subcellularLocation>
        <location evidence="1">Membrane</location>
        <topology evidence="1">Multi-pass membrane protein</topology>
    </subcellularLocation>
</comment>
<dbReference type="GO" id="GO:0005635">
    <property type="term" value="C:nuclear envelope"/>
    <property type="evidence" value="ECO:0007669"/>
    <property type="project" value="TreeGrafter"/>
</dbReference>
<name>S7S3V5_GLOTA</name>
<dbReference type="STRING" id="670483.S7S3V5"/>
<dbReference type="GO" id="GO:0004602">
    <property type="term" value="F:glutathione peroxidase activity"/>
    <property type="evidence" value="ECO:0007669"/>
    <property type="project" value="TreeGrafter"/>
</dbReference>
<proteinExistence type="predicted"/>
<keyword evidence="2 5" id="KW-0812">Transmembrane</keyword>
<organism evidence="6 7">
    <name type="scientific">Gloeophyllum trabeum (strain ATCC 11539 / FP-39264 / Madison 617)</name>
    <name type="common">Brown rot fungus</name>
    <dbReference type="NCBI Taxonomy" id="670483"/>
    <lineage>
        <taxon>Eukaryota</taxon>
        <taxon>Fungi</taxon>
        <taxon>Dikarya</taxon>
        <taxon>Basidiomycota</taxon>
        <taxon>Agaricomycotina</taxon>
        <taxon>Agaricomycetes</taxon>
        <taxon>Gloeophyllales</taxon>
        <taxon>Gloeophyllaceae</taxon>
        <taxon>Gloeophyllum</taxon>
    </lineage>
</organism>
<dbReference type="GO" id="GO:0016020">
    <property type="term" value="C:membrane"/>
    <property type="evidence" value="ECO:0007669"/>
    <property type="project" value="UniProtKB-SubCell"/>
</dbReference>
<keyword evidence="3 5" id="KW-1133">Transmembrane helix</keyword>
<dbReference type="eggNOG" id="ENOG502S4E5">
    <property type="taxonomic scope" value="Eukaryota"/>
</dbReference>
<dbReference type="InterPro" id="IPR050997">
    <property type="entry name" value="MAPEG"/>
</dbReference>
<dbReference type="Pfam" id="PF01124">
    <property type="entry name" value="MAPEG"/>
    <property type="match status" value="1"/>
</dbReference>
<dbReference type="SUPFAM" id="SSF161084">
    <property type="entry name" value="MAPEG domain-like"/>
    <property type="match status" value="1"/>
</dbReference>
<dbReference type="Gene3D" id="1.20.120.550">
    <property type="entry name" value="Membrane associated eicosanoid/glutathione metabolism-like domain"/>
    <property type="match status" value="1"/>
</dbReference>
<dbReference type="Proteomes" id="UP000030669">
    <property type="component" value="Unassembled WGS sequence"/>
</dbReference>
<reference evidence="6 7" key="1">
    <citation type="journal article" date="2012" name="Science">
        <title>The Paleozoic origin of enzymatic lignin decomposition reconstructed from 31 fungal genomes.</title>
        <authorList>
            <person name="Floudas D."/>
            <person name="Binder M."/>
            <person name="Riley R."/>
            <person name="Barry K."/>
            <person name="Blanchette R.A."/>
            <person name="Henrissat B."/>
            <person name="Martinez A.T."/>
            <person name="Otillar R."/>
            <person name="Spatafora J.W."/>
            <person name="Yadav J.S."/>
            <person name="Aerts A."/>
            <person name="Benoit I."/>
            <person name="Boyd A."/>
            <person name="Carlson A."/>
            <person name="Copeland A."/>
            <person name="Coutinho P.M."/>
            <person name="de Vries R.P."/>
            <person name="Ferreira P."/>
            <person name="Findley K."/>
            <person name="Foster B."/>
            <person name="Gaskell J."/>
            <person name="Glotzer D."/>
            <person name="Gorecki P."/>
            <person name="Heitman J."/>
            <person name="Hesse C."/>
            <person name="Hori C."/>
            <person name="Igarashi K."/>
            <person name="Jurgens J.A."/>
            <person name="Kallen N."/>
            <person name="Kersten P."/>
            <person name="Kohler A."/>
            <person name="Kuees U."/>
            <person name="Kumar T.K.A."/>
            <person name="Kuo A."/>
            <person name="LaButti K."/>
            <person name="Larrondo L.F."/>
            <person name="Lindquist E."/>
            <person name="Ling A."/>
            <person name="Lombard V."/>
            <person name="Lucas S."/>
            <person name="Lundell T."/>
            <person name="Martin R."/>
            <person name="McLaughlin D.J."/>
            <person name="Morgenstern I."/>
            <person name="Morin E."/>
            <person name="Murat C."/>
            <person name="Nagy L.G."/>
            <person name="Nolan M."/>
            <person name="Ohm R.A."/>
            <person name="Patyshakuliyeva A."/>
            <person name="Rokas A."/>
            <person name="Ruiz-Duenas F.J."/>
            <person name="Sabat G."/>
            <person name="Salamov A."/>
            <person name="Samejima M."/>
            <person name="Schmutz J."/>
            <person name="Slot J.C."/>
            <person name="St John F."/>
            <person name="Stenlid J."/>
            <person name="Sun H."/>
            <person name="Sun S."/>
            <person name="Syed K."/>
            <person name="Tsang A."/>
            <person name="Wiebenga A."/>
            <person name="Young D."/>
            <person name="Pisabarro A."/>
            <person name="Eastwood D.C."/>
            <person name="Martin F."/>
            <person name="Cullen D."/>
            <person name="Grigoriev I.V."/>
            <person name="Hibbett D.S."/>
        </authorList>
    </citation>
    <scope>NUCLEOTIDE SEQUENCE [LARGE SCALE GENOMIC DNA]</scope>
    <source>
        <strain evidence="6 7">ATCC 11539</strain>
    </source>
</reference>
<evidence type="ECO:0000256" key="2">
    <source>
        <dbReference type="ARBA" id="ARBA00022692"/>
    </source>
</evidence>
<evidence type="ECO:0000256" key="4">
    <source>
        <dbReference type="ARBA" id="ARBA00023136"/>
    </source>
</evidence>
<feature type="transmembrane region" description="Helical" evidence="5">
    <location>
        <begin position="128"/>
        <end position="150"/>
    </location>
</feature>
<keyword evidence="4 5" id="KW-0472">Membrane</keyword>
<dbReference type="PANTHER" id="PTHR10250">
    <property type="entry name" value="MICROSOMAL GLUTATHIONE S-TRANSFERASE"/>
    <property type="match status" value="1"/>
</dbReference>
<dbReference type="PANTHER" id="PTHR10250:SF26">
    <property type="entry name" value="GLUTATHIONE S-TRANSFERASE 3, MITOCHONDRIAL"/>
    <property type="match status" value="1"/>
</dbReference>
<accession>S7S3V5</accession>
<protein>
    <submittedName>
        <fullName evidence="6">Membrane-associated proteins in eicosanoid and glutathione metabolism</fullName>
    </submittedName>
</protein>
<dbReference type="AlphaFoldDB" id="S7S3V5"/>
<dbReference type="OMA" id="TYLYSWI"/>
<keyword evidence="7" id="KW-1185">Reference proteome</keyword>
<dbReference type="HOGENOM" id="CLU_110291_1_2_1"/>
<dbReference type="OrthoDB" id="410651at2759"/>
<gene>
    <name evidence="6" type="ORF">GLOTRDRAFT_89993</name>
</gene>
<dbReference type="GO" id="GO:0005783">
    <property type="term" value="C:endoplasmic reticulum"/>
    <property type="evidence" value="ECO:0007669"/>
    <property type="project" value="TreeGrafter"/>
</dbReference>